<evidence type="ECO:0000313" key="3">
    <source>
        <dbReference type="Proteomes" id="UP000279275"/>
    </source>
</evidence>
<gene>
    <name evidence="2" type="ORF">EBN03_03945</name>
</gene>
<reference evidence="2 3" key="1">
    <citation type="submission" date="2018-10" db="EMBL/GenBank/DDBJ databases">
        <title>Isolation from cow dung.</title>
        <authorList>
            <person name="Ling L."/>
        </authorList>
    </citation>
    <scope>NUCLEOTIDE SEQUENCE [LARGE SCALE GENOMIC DNA]</scope>
    <source>
        <strain evidence="2 3">NEAU-LL90</strain>
    </source>
</reference>
<accession>A0A3M2LD12</accession>
<feature type="chain" id="PRO_5018107706" evidence="1">
    <location>
        <begin position="28"/>
        <end position="75"/>
    </location>
</feature>
<keyword evidence="1" id="KW-0732">Signal</keyword>
<sequence>MRAMKHFAIAVIAGATVSGALTGAASAQTTTTQPPTSTTTPINYVGSASIGTGLQCILEGISGLTPGGPGFQCFI</sequence>
<comment type="caution">
    <text evidence="2">The sequence shown here is derived from an EMBL/GenBank/DDBJ whole genome shotgun (WGS) entry which is preliminary data.</text>
</comment>
<dbReference type="AlphaFoldDB" id="A0A3M2LD12"/>
<keyword evidence="3" id="KW-1185">Reference proteome</keyword>
<proteinExistence type="predicted"/>
<name>A0A3M2LD12_9NOCA</name>
<evidence type="ECO:0000313" key="2">
    <source>
        <dbReference type="EMBL" id="RMI35427.1"/>
    </source>
</evidence>
<organism evidence="2 3">
    <name type="scientific">Nocardia stercoris</name>
    <dbReference type="NCBI Taxonomy" id="2483361"/>
    <lineage>
        <taxon>Bacteria</taxon>
        <taxon>Bacillati</taxon>
        <taxon>Actinomycetota</taxon>
        <taxon>Actinomycetes</taxon>
        <taxon>Mycobacteriales</taxon>
        <taxon>Nocardiaceae</taxon>
        <taxon>Nocardia</taxon>
    </lineage>
</organism>
<dbReference type="Proteomes" id="UP000279275">
    <property type="component" value="Unassembled WGS sequence"/>
</dbReference>
<evidence type="ECO:0000256" key="1">
    <source>
        <dbReference type="SAM" id="SignalP"/>
    </source>
</evidence>
<protein>
    <submittedName>
        <fullName evidence="2">Uncharacterized protein</fullName>
    </submittedName>
</protein>
<dbReference type="EMBL" id="RFFH01000001">
    <property type="protein sequence ID" value="RMI35427.1"/>
    <property type="molecule type" value="Genomic_DNA"/>
</dbReference>
<feature type="signal peptide" evidence="1">
    <location>
        <begin position="1"/>
        <end position="27"/>
    </location>
</feature>